<keyword evidence="2" id="KW-0812">Transmembrane</keyword>
<keyword evidence="2" id="KW-1133">Transmembrane helix</keyword>
<comment type="caution">
    <text evidence="3">The sequence shown here is derived from an EMBL/GenBank/DDBJ whole genome shotgun (WGS) entry which is preliminary data.</text>
</comment>
<evidence type="ECO:0000313" key="4">
    <source>
        <dbReference type="Proteomes" id="UP001530400"/>
    </source>
</evidence>
<proteinExistence type="predicted"/>
<accession>A0ABD3ND11</accession>
<reference evidence="3 4" key="1">
    <citation type="submission" date="2024-10" db="EMBL/GenBank/DDBJ databases">
        <title>Updated reference genomes for cyclostephanoid diatoms.</title>
        <authorList>
            <person name="Roberts W.R."/>
            <person name="Alverson A.J."/>
        </authorList>
    </citation>
    <scope>NUCLEOTIDE SEQUENCE [LARGE SCALE GENOMIC DNA]</scope>
    <source>
        <strain evidence="3 4">AJA010-31</strain>
    </source>
</reference>
<dbReference type="EMBL" id="JALLPJ020001230">
    <property type="protein sequence ID" value="KAL3773519.1"/>
    <property type="molecule type" value="Genomic_DNA"/>
</dbReference>
<evidence type="ECO:0000256" key="2">
    <source>
        <dbReference type="SAM" id="Phobius"/>
    </source>
</evidence>
<evidence type="ECO:0000313" key="3">
    <source>
        <dbReference type="EMBL" id="KAL3773519.1"/>
    </source>
</evidence>
<name>A0ABD3ND11_9STRA</name>
<dbReference type="InterPro" id="IPR027417">
    <property type="entry name" value="P-loop_NTPase"/>
</dbReference>
<keyword evidence="4" id="KW-1185">Reference proteome</keyword>
<sequence length="489" mass="54930">MKSTTKKSGIGRRRGASKKQSLQTSLLVSIVAFSVTFLIIIGCYLGHMSRKTQIDASMEMLKDMPFVDRTNKYLKKRHARDSADAGQTKPKSTRGDVKSRIDQYINDVKLGPILKSQVHLFDVDLSRLKPSSSSPGGYTGAKALFCKLNWDLHKYDPPKYPMFRFLVSESGCNNSDNIIKVDIASLMDKVREYDEMMEAEAQSKHVDDIKGYAHVMPPSGFVFHESRVGSTLVANSLAAMDPEAHRVFSESTPINVALQVCENQGEGCDMEMAANFFRDLVYLMGRTNSPAEKHLFFKVSSAGTKRMKVMREAFPNTPWIFVYRNPVQTMMSHLDPSKIGRSTDHIMAVCTKARRHPPDDLIELVKDAGRDIKEISDIEFCAAHLNSLCESALIELRKSSTGKAVEYDGLVEKLISDVIPNHFGVEMTDKGEENIREVSKTYSKNKGAKDPVWTEDSEKKEKRASKAIVDASEFFMKKSYQELQTFTSV</sequence>
<dbReference type="AlphaFoldDB" id="A0ABD3ND11"/>
<dbReference type="Proteomes" id="UP001530400">
    <property type="component" value="Unassembled WGS sequence"/>
</dbReference>
<organism evidence="3 4">
    <name type="scientific">Cyclotella atomus</name>
    <dbReference type="NCBI Taxonomy" id="382360"/>
    <lineage>
        <taxon>Eukaryota</taxon>
        <taxon>Sar</taxon>
        <taxon>Stramenopiles</taxon>
        <taxon>Ochrophyta</taxon>
        <taxon>Bacillariophyta</taxon>
        <taxon>Coscinodiscophyceae</taxon>
        <taxon>Thalassiosirophycidae</taxon>
        <taxon>Stephanodiscales</taxon>
        <taxon>Stephanodiscaceae</taxon>
        <taxon>Cyclotella</taxon>
    </lineage>
</organism>
<evidence type="ECO:0000256" key="1">
    <source>
        <dbReference type="SAM" id="MobiDB-lite"/>
    </source>
</evidence>
<dbReference type="SUPFAM" id="SSF52540">
    <property type="entry name" value="P-loop containing nucleoside triphosphate hydrolases"/>
    <property type="match status" value="1"/>
</dbReference>
<feature type="transmembrane region" description="Helical" evidence="2">
    <location>
        <begin position="21"/>
        <end position="47"/>
    </location>
</feature>
<protein>
    <recommendedName>
        <fullName evidence="5">Sulfotransferase</fullName>
    </recommendedName>
</protein>
<gene>
    <name evidence="3" type="ORF">ACHAWO_000515</name>
</gene>
<feature type="region of interest" description="Disordered" evidence="1">
    <location>
        <begin position="77"/>
        <end position="97"/>
    </location>
</feature>
<evidence type="ECO:0008006" key="5">
    <source>
        <dbReference type="Google" id="ProtNLM"/>
    </source>
</evidence>
<keyword evidence="2" id="KW-0472">Membrane</keyword>